<dbReference type="PROSITE" id="PS50835">
    <property type="entry name" value="IG_LIKE"/>
    <property type="match status" value="1"/>
</dbReference>
<dbReference type="AlphaFoldDB" id="A0A060VRD5"/>
<dbReference type="InterPro" id="IPR001039">
    <property type="entry name" value="MHC_I_a_a1/a2"/>
</dbReference>
<feature type="region of interest" description="Disordered" evidence="3">
    <location>
        <begin position="244"/>
        <end position="271"/>
    </location>
</feature>
<dbReference type="PANTHER" id="PTHR16675:SF237">
    <property type="entry name" value="MHC CLASS I ANTIGEN TRANSCRIPT VARIANT 1-RELATED"/>
    <property type="match status" value="1"/>
</dbReference>
<gene>
    <name evidence="6" type="ORF">GSONMT00071588001</name>
</gene>
<protein>
    <recommendedName>
        <fullName evidence="5">Ig-like domain-containing protein</fullName>
    </recommendedName>
</protein>
<feature type="compositionally biased region" description="Polar residues" evidence="3">
    <location>
        <begin position="336"/>
        <end position="346"/>
    </location>
</feature>
<dbReference type="PRINTS" id="PR01638">
    <property type="entry name" value="MHCCLASSI"/>
</dbReference>
<dbReference type="SUPFAM" id="SSF54452">
    <property type="entry name" value="MHC antigen-recognition domain"/>
    <property type="match status" value="1"/>
</dbReference>
<keyword evidence="4" id="KW-1133">Transmembrane helix</keyword>
<dbReference type="SMART" id="SM00407">
    <property type="entry name" value="IGc1"/>
    <property type="match status" value="1"/>
</dbReference>
<dbReference type="InterPro" id="IPR003597">
    <property type="entry name" value="Ig_C1-set"/>
</dbReference>
<evidence type="ECO:0000259" key="5">
    <source>
        <dbReference type="PROSITE" id="PS50835"/>
    </source>
</evidence>
<dbReference type="EMBL" id="FR904286">
    <property type="protein sequence ID" value="CDQ57412.1"/>
    <property type="molecule type" value="Genomic_DNA"/>
</dbReference>
<keyword evidence="1" id="KW-0325">Glycoprotein</keyword>
<feature type="transmembrane region" description="Helical" evidence="4">
    <location>
        <begin position="304"/>
        <end position="325"/>
    </location>
</feature>
<dbReference type="Gene3D" id="2.60.40.10">
    <property type="entry name" value="Immunoglobulins"/>
    <property type="match status" value="1"/>
</dbReference>
<evidence type="ECO:0000256" key="2">
    <source>
        <dbReference type="RuleBase" id="RU004439"/>
    </source>
</evidence>
<feature type="compositionally biased region" description="Polar residues" evidence="3">
    <location>
        <begin position="262"/>
        <end position="271"/>
    </location>
</feature>
<keyword evidence="4" id="KW-0472">Membrane</keyword>
<evidence type="ECO:0000256" key="3">
    <source>
        <dbReference type="SAM" id="MobiDB-lite"/>
    </source>
</evidence>
<dbReference type="Pfam" id="PF07654">
    <property type="entry name" value="C1-set"/>
    <property type="match status" value="1"/>
</dbReference>
<dbReference type="Gene3D" id="3.30.500.10">
    <property type="entry name" value="MHC class I-like antigen recognition-like"/>
    <property type="match status" value="1"/>
</dbReference>
<dbReference type="InterPro" id="IPR011162">
    <property type="entry name" value="MHC_I/II-like_Ag-recog"/>
</dbReference>
<evidence type="ECO:0000313" key="6">
    <source>
        <dbReference type="EMBL" id="CDQ57412.1"/>
    </source>
</evidence>
<accession>A0A060VRD5</accession>
<dbReference type="InterPro" id="IPR037055">
    <property type="entry name" value="MHC_I-like_Ag-recog_sf"/>
</dbReference>
<dbReference type="PANTHER" id="PTHR16675">
    <property type="entry name" value="MHC CLASS I-RELATED"/>
    <property type="match status" value="1"/>
</dbReference>
<dbReference type="GO" id="GO:0005615">
    <property type="term" value="C:extracellular space"/>
    <property type="evidence" value="ECO:0007669"/>
    <property type="project" value="TreeGrafter"/>
</dbReference>
<dbReference type="InterPro" id="IPR036179">
    <property type="entry name" value="Ig-like_dom_sf"/>
</dbReference>
<feature type="domain" description="Ig-like" evidence="5">
    <location>
        <begin position="207"/>
        <end position="277"/>
    </location>
</feature>
<dbReference type="InterPro" id="IPR013783">
    <property type="entry name" value="Ig-like_fold"/>
</dbReference>
<reference evidence="6" key="2">
    <citation type="submission" date="2014-03" db="EMBL/GenBank/DDBJ databases">
        <authorList>
            <person name="Genoscope - CEA"/>
        </authorList>
    </citation>
    <scope>NUCLEOTIDE SEQUENCE</scope>
</reference>
<feature type="region of interest" description="Disordered" evidence="3">
    <location>
        <begin position="333"/>
        <end position="353"/>
    </location>
</feature>
<evidence type="ECO:0000313" key="7">
    <source>
        <dbReference type="Proteomes" id="UP000193380"/>
    </source>
</evidence>
<dbReference type="Proteomes" id="UP000193380">
    <property type="component" value="Unassembled WGS sequence"/>
</dbReference>
<keyword evidence="4" id="KW-0812">Transmembrane</keyword>
<dbReference type="PaxDb" id="8022-A0A060VRD5"/>
<organism evidence="6 7">
    <name type="scientific">Oncorhynchus mykiss</name>
    <name type="common">Rainbow trout</name>
    <name type="synonym">Salmo gairdneri</name>
    <dbReference type="NCBI Taxonomy" id="8022"/>
    <lineage>
        <taxon>Eukaryota</taxon>
        <taxon>Metazoa</taxon>
        <taxon>Chordata</taxon>
        <taxon>Craniata</taxon>
        <taxon>Vertebrata</taxon>
        <taxon>Euteleostomi</taxon>
        <taxon>Actinopterygii</taxon>
        <taxon>Neopterygii</taxon>
        <taxon>Teleostei</taxon>
        <taxon>Protacanthopterygii</taxon>
        <taxon>Salmoniformes</taxon>
        <taxon>Salmonidae</taxon>
        <taxon>Salmoninae</taxon>
        <taxon>Oncorhynchus</taxon>
    </lineage>
</organism>
<proteinExistence type="inferred from homology"/>
<evidence type="ECO:0000256" key="4">
    <source>
        <dbReference type="SAM" id="Phobius"/>
    </source>
</evidence>
<reference evidence="6" key="1">
    <citation type="journal article" date="2014" name="Nat. Commun.">
        <title>The rainbow trout genome provides novel insights into evolution after whole-genome duplication in vertebrates.</title>
        <authorList>
            <person name="Berthelot C."/>
            <person name="Brunet F."/>
            <person name="Chalopin D."/>
            <person name="Juanchich A."/>
            <person name="Bernard M."/>
            <person name="Noel B."/>
            <person name="Bento P."/>
            <person name="Da Silva C."/>
            <person name="Labadie K."/>
            <person name="Alberti A."/>
            <person name="Aury J.M."/>
            <person name="Louis A."/>
            <person name="Dehais P."/>
            <person name="Bardou P."/>
            <person name="Montfort J."/>
            <person name="Klopp C."/>
            <person name="Cabau C."/>
            <person name="Gaspin C."/>
            <person name="Thorgaard G.H."/>
            <person name="Boussaha M."/>
            <person name="Quillet E."/>
            <person name="Guyomard R."/>
            <person name="Galiana D."/>
            <person name="Bobe J."/>
            <person name="Volff J.N."/>
            <person name="Genet C."/>
            <person name="Wincker P."/>
            <person name="Jaillon O."/>
            <person name="Roest Crollius H."/>
            <person name="Guiguen Y."/>
        </authorList>
    </citation>
    <scope>NUCLEOTIDE SEQUENCE [LARGE SCALE GENOMIC DNA]</scope>
</reference>
<dbReference type="InterPro" id="IPR050208">
    <property type="entry name" value="MHC_class-I_related"/>
</dbReference>
<name>A0A060VRD5_ONCMY</name>
<dbReference type="FunFam" id="3.30.500.10:FF:000001">
    <property type="entry name" value="H-2 class I histocompatibility antigen, alpha chain"/>
    <property type="match status" value="1"/>
</dbReference>
<dbReference type="InterPro" id="IPR007110">
    <property type="entry name" value="Ig-like_dom"/>
</dbReference>
<sequence length="353" mass="39684">MKTRLIDAMKTNFIILFCIHGALSVRHSLRYFYTTSSEIPAFPEFVDMGMVNDQVISHYDSITKRKVPKQSWMETFFDQQYWDSTTENLKSAESIFKTNIQIAQKRFNQTGGIHISQDMYGCTWDDETGFTEGFHHIGYDGQDLLTFDVKTATWIALVPQALHSKMKWEMDLSGIKSKKSYLTQDCIEWLKKYLDYGKTTLQRTVPPSVSLLQKTPSSPVTCHATGFYPSGVMVFWQKDGQEQHEDVENGETLPNDDGTFQKAPTSQSGRTTSISVTGIKEDFIKVLTEFEIQTNWGDPAPNCIPIIGGVVALLLVVVVVGVVIWKKKSKKGFVPASSSDTDSDNSGKGLLKI</sequence>
<dbReference type="GO" id="GO:0009897">
    <property type="term" value="C:external side of plasma membrane"/>
    <property type="evidence" value="ECO:0007669"/>
    <property type="project" value="TreeGrafter"/>
</dbReference>
<dbReference type="InterPro" id="IPR011161">
    <property type="entry name" value="MHC_I-like_Ag-recog"/>
</dbReference>
<evidence type="ECO:0000256" key="1">
    <source>
        <dbReference type="ARBA" id="ARBA00023180"/>
    </source>
</evidence>
<comment type="similarity">
    <text evidence="2">Belongs to the MHC class I family.</text>
</comment>
<dbReference type="GO" id="GO:0006955">
    <property type="term" value="P:immune response"/>
    <property type="evidence" value="ECO:0007669"/>
    <property type="project" value="TreeGrafter"/>
</dbReference>
<dbReference type="SUPFAM" id="SSF48726">
    <property type="entry name" value="Immunoglobulin"/>
    <property type="match status" value="1"/>
</dbReference>
<dbReference type="Pfam" id="PF00129">
    <property type="entry name" value="MHC_I"/>
    <property type="match status" value="1"/>
</dbReference>
<dbReference type="STRING" id="8022.A0A060VRD5"/>